<comment type="similarity">
    <text evidence="1">Belongs to the FAM91 family.</text>
</comment>
<dbReference type="InterPro" id="IPR028097">
    <property type="entry name" value="FAM91_C_dom"/>
</dbReference>
<dbReference type="OrthoDB" id="275996at2759"/>
<dbReference type="Pfam" id="PF14648">
    <property type="entry name" value="FAM91_C"/>
    <property type="match status" value="1"/>
</dbReference>
<dbReference type="PANTHER" id="PTHR28441">
    <property type="entry name" value="PROTEIN FAM91A1"/>
    <property type="match status" value="1"/>
</dbReference>
<organism evidence="5 6">
    <name type="scientific">Branchiostoma belcheri</name>
    <name type="common">Amphioxus</name>
    <dbReference type="NCBI Taxonomy" id="7741"/>
    <lineage>
        <taxon>Eukaryota</taxon>
        <taxon>Metazoa</taxon>
        <taxon>Chordata</taxon>
        <taxon>Cephalochordata</taxon>
        <taxon>Leptocardii</taxon>
        <taxon>Amphioxiformes</taxon>
        <taxon>Branchiostomatidae</taxon>
        <taxon>Branchiostoma</taxon>
    </lineage>
</organism>
<proteinExistence type="inferred from homology"/>
<keyword evidence="5" id="KW-1185">Reference proteome</keyword>
<accession>A0A6P4ZC72</accession>
<dbReference type="RefSeq" id="XP_019638930.1">
    <property type="nucleotide sequence ID" value="XM_019783371.1"/>
</dbReference>
<dbReference type="AlphaFoldDB" id="A0A6P4ZC72"/>
<feature type="domain" description="FAM91 N-terminal" evidence="3">
    <location>
        <begin position="8"/>
        <end position="312"/>
    </location>
</feature>
<evidence type="ECO:0000256" key="2">
    <source>
        <dbReference type="SAM" id="MobiDB-lite"/>
    </source>
</evidence>
<sequence>MNADVEFHIRHNYTWAKLPASVKQAMGNSQKEYEKAVVTFSIRNQLRYKGNLVRHVRKDEKRYYEDLLQYSREHLLLYPYHLSDIMVKGLRITPFSYYLRIMEDTMANEKSYDSLPNFTAADCLRLMGIGRNQYIDLMNQCRSSKKFFRRKPIRDLLPTTPVDISLEPWWISQAGYITEDDIKMCKVSEKNLVDTIIDSGPQEIGMLDYKYVQSLYHKGLVYLEVPINDDDCIIVPPLEGFVMNRVQGDYLETLLYKIFVSIDEHTTVTELANVLQIDLQLVKNAVSMFCRLGFAKKKGSDPDGDSLHPSWRNRPISTQKKLSQEEQLLIDWGSTVQPASLELSADEVDTASLEEHSSADTASIGSATTSGYTKRIGFLFDSTLTAFLMMGNLSPGLKSHAVTMFEVGKLCDESLDSFLAELEKIETVGEGEAQRYFEHANTLRKTLVFLRHNKDLSPDPDFQNMGLGVDLVRCESLLGLDPGTCSRVLNKNYTLLISMAPLSNEIRPVSSCTPQHIGPAIPEVNSIWFKLFLYHVTGCGPPTLLLVRGTRLRRLPSVFQEYDRLLITTWGHDPGVVATSNVLLTLNDALTHSAVLIQAHGLYTDGETEYVPFPLEDTDDKVLFSRNMMQAHYAVQKLASQLDLSHTCGYVTMLKTGKTHRPSSQVITMPTQQGQNGTDGQKEGSSNGENSGDSFVMVNRDTLSLDVSSPLRNNGRKEGQVEETEAEWVMLDMFYGIPLFNGELNTRVCERMAAQGLCRLESLGELLHSSRKLVLQLLDFISENQDLPIVPEQGGEGPAPVGGTTSQDHGVPLPTRNLLFHEGKLTMWDGK</sequence>
<dbReference type="KEGG" id="bbel:109480943"/>
<reference evidence="6" key="1">
    <citation type="submission" date="2025-08" db="UniProtKB">
        <authorList>
            <consortium name="RefSeq"/>
        </authorList>
    </citation>
    <scope>IDENTIFICATION</scope>
    <source>
        <tissue evidence="6">Gonad</tissue>
    </source>
</reference>
<evidence type="ECO:0000313" key="5">
    <source>
        <dbReference type="Proteomes" id="UP000515135"/>
    </source>
</evidence>
<evidence type="ECO:0000259" key="3">
    <source>
        <dbReference type="Pfam" id="PF14647"/>
    </source>
</evidence>
<dbReference type="InterPro" id="IPR028091">
    <property type="entry name" value="FAM91_N_dom"/>
</dbReference>
<feature type="region of interest" description="Disordered" evidence="2">
    <location>
        <begin position="297"/>
        <end position="318"/>
    </location>
</feature>
<gene>
    <name evidence="6" type="primary">LOC109480943</name>
</gene>
<name>A0A6P4ZC72_BRABE</name>
<evidence type="ECO:0000313" key="6">
    <source>
        <dbReference type="RefSeq" id="XP_019638930.1"/>
    </source>
</evidence>
<dbReference type="GO" id="GO:0099041">
    <property type="term" value="P:vesicle tethering to Golgi"/>
    <property type="evidence" value="ECO:0007669"/>
    <property type="project" value="TreeGrafter"/>
</dbReference>
<evidence type="ECO:0000259" key="4">
    <source>
        <dbReference type="Pfam" id="PF14648"/>
    </source>
</evidence>
<feature type="domain" description="FAM91 C-terminal" evidence="4">
    <location>
        <begin position="373"/>
        <end position="826"/>
    </location>
</feature>
<feature type="compositionally biased region" description="Low complexity" evidence="2">
    <location>
        <begin position="683"/>
        <end position="692"/>
    </location>
</feature>
<dbReference type="Proteomes" id="UP000515135">
    <property type="component" value="Unplaced"/>
</dbReference>
<dbReference type="GeneID" id="109480943"/>
<dbReference type="PANTHER" id="PTHR28441:SF2">
    <property type="entry name" value="PROTEIN FAM91A1"/>
    <property type="match status" value="1"/>
</dbReference>
<dbReference type="GO" id="GO:0006886">
    <property type="term" value="P:intracellular protein transport"/>
    <property type="evidence" value="ECO:0007669"/>
    <property type="project" value="TreeGrafter"/>
</dbReference>
<feature type="region of interest" description="Disordered" evidence="2">
    <location>
        <begin position="661"/>
        <end position="695"/>
    </location>
</feature>
<protein>
    <submittedName>
        <fullName evidence="6">Protein FAM91A1-like</fullName>
    </submittedName>
</protein>
<evidence type="ECO:0000256" key="1">
    <source>
        <dbReference type="ARBA" id="ARBA00010319"/>
    </source>
</evidence>
<feature type="region of interest" description="Disordered" evidence="2">
    <location>
        <begin position="793"/>
        <end position="812"/>
    </location>
</feature>
<feature type="compositionally biased region" description="Polar residues" evidence="2">
    <location>
        <begin position="662"/>
        <end position="679"/>
    </location>
</feature>
<dbReference type="Pfam" id="PF14647">
    <property type="entry name" value="FAM91_N"/>
    <property type="match status" value="1"/>
</dbReference>
<dbReference type="GO" id="GO:0031410">
    <property type="term" value="C:cytoplasmic vesicle"/>
    <property type="evidence" value="ECO:0007669"/>
    <property type="project" value="TreeGrafter"/>
</dbReference>
<dbReference type="InterPro" id="IPR039199">
    <property type="entry name" value="FAM91"/>
</dbReference>
<dbReference type="GO" id="GO:0005802">
    <property type="term" value="C:trans-Golgi network"/>
    <property type="evidence" value="ECO:0007669"/>
    <property type="project" value="TreeGrafter"/>
</dbReference>